<dbReference type="EMBL" id="FOTW01000075">
    <property type="protein sequence ID" value="SFM96561.1"/>
    <property type="molecule type" value="Genomic_DNA"/>
</dbReference>
<keyword evidence="2" id="KW-1133">Transmembrane helix</keyword>
<evidence type="ECO:0000256" key="1">
    <source>
        <dbReference type="SAM" id="MobiDB-lite"/>
    </source>
</evidence>
<gene>
    <name evidence="3" type="ORF">SAMN02982985_05925</name>
</gene>
<keyword evidence="4" id="KW-1185">Reference proteome</keyword>
<feature type="transmembrane region" description="Helical" evidence="2">
    <location>
        <begin position="182"/>
        <end position="200"/>
    </location>
</feature>
<feature type="region of interest" description="Disordered" evidence="1">
    <location>
        <begin position="82"/>
        <end position="101"/>
    </location>
</feature>
<keyword evidence="2" id="KW-0812">Transmembrane</keyword>
<name>A0A1I4V5X0_9BURK</name>
<accession>A0A1I4V5X0</accession>
<organism evidence="3 4">
    <name type="scientific">Rugamonas rubra</name>
    <dbReference type="NCBI Taxonomy" id="758825"/>
    <lineage>
        <taxon>Bacteria</taxon>
        <taxon>Pseudomonadati</taxon>
        <taxon>Pseudomonadota</taxon>
        <taxon>Betaproteobacteria</taxon>
        <taxon>Burkholderiales</taxon>
        <taxon>Oxalobacteraceae</taxon>
        <taxon>Telluria group</taxon>
        <taxon>Rugamonas</taxon>
    </lineage>
</organism>
<dbReference type="OrthoDB" id="9256026at2"/>
<evidence type="ECO:0000256" key="2">
    <source>
        <dbReference type="SAM" id="Phobius"/>
    </source>
</evidence>
<proteinExistence type="predicted"/>
<keyword evidence="2" id="KW-0472">Membrane</keyword>
<evidence type="ECO:0000313" key="3">
    <source>
        <dbReference type="EMBL" id="SFM96561.1"/>
    </source>
</evidence>
<feature type="transmembrane region" description="Helical" evidence="2">
    <location>
        <begin position="206"/>
        <end position="227"/>
    </location>
</feature>
<evidence type="ECO:0000313" key="4">
    <source>
        <dbReference type="Proteomes" id="UP000199470"/>
    </source>
</evidence>
<dbReference type="RefSeq" id="WP_139236836.1">
    <property type="nucleotide sequence ID" value="NZ_FOTW01000075.1"/>
</dbReference>
<sequence length="326" mass="36006">MLEFLSAFLSKIDPQTIVAVLGSMAAIGVALTSKLGRRLAKDIANGVFIPSIEVVDSAKQMDAIQRKLEEIFRLAEDKSGLLPSSVSDKSEKPTEAGAEISGTDRLTRPVRVYMSEPSVSNLQATIDAVLISRTKNDVDMPIDQLWEMSRKVADEDTRRRQQSDLEASVNQQLGSAASIRRAMLNLFVLFNISLLIVLLFNVSQVLASKEVILGLYVSMATFIVYVYRSSNARVLILLAVKEDLKRYHDAQKYILRFGSKPPTEKDVDVLKLLLLNRVEREGNSEHPYELVLKGISNSNILFKGGKVATSGLKDKPSAPRKPSSAE</sequence>
<reference evidence="3 4" key="1">
    <citation type="submission" date="2016-10" db="EMBL/GenBank/DDBJ databases">
        <authorList>
            <person name="de Groot N.N."/>
        </authorList>
    </citation>
    <scope>NUCLEOTIDE SEQUENCE [LARGE SCALE GENOMIC DNA]</scope>
    <source>
        <strain evidence="3 4">ATCC 43154</strain>
    </source>
</reference>
<dbReference type="Proteomes" id="UP000199470">
    <property type="component" value="Unassembled WGS sequence"/>
</dbReference>
<feature type="transmembrane region" description="Helical" evidence="2">
    <location>
        <begin position="12"/>
        <end position="31"/>
    </location>
</feature>
<protein>
    <submittedName>
        <fullName evidence="3">Uncharacterized protein</fullName>
    </submittedName>
</protein>
<dbReference type="AlphaFoldDB" id="A0A1I4V5X0"/>